<name>A0A3R6A643_9FIRM</name>
<protein>
    <submittedName>
        <fullName evidence="1">Uncharacterized protein</fullName>
    </submittedName>
</protein>
<evidence type="ECO:0000313" key="3">
    <source>
        <dbReference type="Proteomes" id="UP000284051"/>
    </source>
</evidence>
<organism evidence="1 4">
    <name type="scientific">Roseburia intestinalis</name>
    <dbReference type="NCBI Taxonomy" id="166486"/>
    <lineage>
        <taxon>Bacteria</taxon>
        <taxon>Bacillati</taxon>
        <taxon>Bacillota</taxon>
        <taxon>Clostridia</taxon>
        <taxon>Lachnospirales</taxon>
        <taxon>Lachnospiraceae</taxon>
        <taxon>Roseburia</taxon>
    </lineage>
</organism>
<evidence type="ECO:0000313" key="2">
    <source>
        <dbReference type="EMBL" id="RHG26899.1"/>
    </source>
</evidence>
<dbReference type="Proteomes" id="UP000284051">
    <property type="component" value="Unassembled WGS sequence"/>
</dbReference>
<dbReference type="EMBL" id="QSFP01000022">
    <property type="protein sequence ID" value="RHA65150.1"/>
    <property type="molecule type" value="Genomic_DNA"/>
</dbReference>
<dbReference type="EMBL" id="QRID01000014">
    <property type="protein sequence ID" value="RHG26899.1"/>
    <property type="molecule type" value="Genomic_DNA"/>
</dbReference>
<evidence type="ECO:0000313" key="4">
    <source>
        <dbReference type="Proteomes" id="UP000284465"/>
    </source>
</evidence>
<proteinExistence type="predicted"/>
<gene>
    <name evidence="2" type="ORF">DW264_13370</name>
    <name evidence="1" type="ORF">DW927_15410</name>
</gene>
<comment type="caution">
    <text evidence="1">The sequence shown here is derived from an EMBL/GenBank/DDBJ whole genome shotgun (WGS) entry which is preliminary data.</text>
</comment>
<dbReference type="AlphaFoldDB" id="A0A3R6A643"/>
<evidence type="ECO:0000313" key="1">
    <source>
        <dbReference type="EMBL" id="RHA65150.1"/>
    </source>
</evidence>
<reference evidence="3 4" key="1">
    <citation type="submission" date="2018-08" db="EMBL/GenBank/DDBJ databases">
        <title>A genome reference for cultivated species of the human gut microbiota.</title>
        <authorList>
            <person name="Zou Y."/>
            <person name="Xue W."/>
            <person name="Luo G."/>
        </authorList>
    </citation>
    <scope>NUCLEOTIDE SEQUENCE [LARGE SCALE GENOMIC DNA]</scope>
    <source>
        <strain evidence="2 3">AM22-21LB</strain>
        <strain evidence="1 4">AM43-11</strain>
    </source>
</reference>
<sequence length="54" mass="6089">MLSAKVRPGAENGVFEICEALYPGRTAVLPHDRRSRFLCQSCRVPTCTPDRRNL</sequence>
<dbReference type="Proteomes" id="UP000284465">
    <property type="component" value="Unassembled WGS sequence"/>
</dbReference>
<accession>A0A3R6A643</accession>